<dbReference type="Gene3D" id="1.10.10.10">
    <property type="entry name" value="Winged helix-like DNA-binding domain superfamily/Winged helix DNA-binding domain"/>
    <property type="match status" value="1"/>
</dbReference>
<organism evidence="3">
    <name type="scientific">bioreactor metagenome</name>
    <dbReference type="NCBI Taxonomy" id="1076179"/>
    <lineage>
        <taxon>unclassified sequences</taxon>
        <taxon>metagenomes</taxon>
        <taxon>ecological metagenomes</taxon>
    </lineage>
</organism>
<protein>
    <submittedName>
        <fullName evidence="3">Transcriptional regulatory protein WalR</fullName>
    </submittedName>
</protein>
<dbReference type="CDD" id="cd00383">
    <property type="entry name" value="trans_reg_C"/>
    <property type="match status" value="1"/>
</dbReference>
<name>A0A645EEI3_9ZZZZ</name>
<gene>
    <name evidence="3" type="primary">walR_70</name>
    <name evidence="3" type="ORF">SDC9_147613</name>
</gene>
<evidence type="ECO:0000259" key="2">
    <source>
        <dbReference type="PROSITE" id="PS51755"/>
    </source>
</evidence>
<dbReference type="InterPro" id="IPR001867">
    <property type="entry name" value="OmpR/PhoB-type_DNA-bd"/>
</dbReference>
<feature type="domain" description="OmpR/PhoB-type" evidence="2">
    <location>
        <begin position="1"/>
        <end position="50"/>
    </location>
</feature>
<keyword evidence="1" id="KW-0238">DNA-binding</keyword>
<dbReference type="GO" id="GO:0003677">
    <property type="term" value="F:DNA binding"/>
    <property type="evidence" value="ECO:0007669"/>
    <property type="project" value="UniProtKB-KW"/>
</dbReference>
<dbReference type="Pfam" id="PF00486">
    <property type="entry name" value="Trans_reg_C"/>
    <property type="match status" value="1"/>
</dbReference>
<proteinExistence type="predicted"/>
<dbReference type="AlphaFoldDB" id="A0A645EEI3"/>
<dbReference type="InterPro" id="IPR036388">
    <property type="entry name" value="WH-like_DNA-bd_sf"/>
</dbReference>
<dbReference type="GO" id="GO:0006355">
    <property type="term" value="P:regulation of DNA-templated transcription"/>
    <property type="evidence" value="ECO:0007669"/>
    <property type="project" value="InterPro"/>
</dbReference>
<evidence type="ECO:0000313" key="3">
    <source>
        <dbReference type="EMBL" id="MPN00418.1"/>
    </source>
</evidence>
<dbReference type="PROSITE" id="PS51755">
    <property type="entry name" value="OMPR_PHOB"/>
    <property type="match status" value="1"/>
</dbReference>
<dbReference type="SUPFAM" id="SSF46894">
    <property type="entry name" value="C-terminal effector domain of the bipartite response regulators"/>
    <property type="match status" value="1"/>
</dbReference>
<dbReference type="GO" id="GO:0000160">
    <property type="term" value="P:phosphorelay signal transduction system"/>
    <property type="evidence" value="ECO:0007669"/>
    <property type="project" value="InterPro"/>
</dbReference>
<reference evidence="3" key="1">
    <citation type="submission" date="2019-08" db="EMBL/GenBank/DDBJ databases">
        <authorList>
            <person name="Kucharzyk K."/>
            <person name="Murdoch R.W."/>
            <person name="Higgins S."/>
            <person name="Loffler F."/>
        </authorList>
    </citation>
    <scope>NUCLEOTIDE SEQUENCE</scope>
</reference>
<evidence type="ECO:0000256" key="1">
    <source>
        <dbReference type="ARBA" id="ARBA00023125"/>
    </source>
</evidence>
<dbReference type="InterPro" id="IPR016032">
    <property type="entry name" value="Sig_transdc_resp-reg_C-effctor"/>
</dbReference>
<accession>A0A645EEI3</accession>
<comment type="caution">
    <text evidence="3">The sequence shown here is derived from an EMBL/GenBank/DDBJ whole genome shotgun (WGS) entry which is preliminary data.</text>
</comment>
<sequence>MLTIIWGYDYLGDVRTVDVHIRRLREKIETDPANPKYVMTKWGVGYYFGQ</sequence>
<dbReference type="EMBL" id="VSSQ01046445">
    <property type="protein sequence ID" value="MPN00418.1"/>
    <property type="molecule type" value="Genomic_DNA"/>
</dbReference>